<keyword evidence="2" id="KW-1185">Reference proteome</keyword>
<name>F5YQA3_TREPZ</name>
<accession>F5YQA3</accession>
<dbReference type="STRING" id="545694.TREPR_3738"/>
<dbReference type="EMBL" id="CP001843">
    <property type="protein sequence ID" value="AEF85098.1"/>
    <property type="molecule type" value="Genomic_DNA"/>
</dbReference>
<reference evidence="2" key="1">
    <citation type="submission" date="2009-12" db="EMBL/GenBank/DDBJ databases">
        <title>Complete sequence of Treponema primitia strain ZAS-2.</title>
        <authorList>
            <person name="Tetu S.G."/>
            <person name="Matson E."/>
            <person name="Ren Q."/>
            <person name="Seshadri R."/>
            <person name="Elbourne L."/>
            <person name="Hassan K.A."/>
            <person name="Durkin A."/>
            <person name="Radune D."/>
            <person name="Mohamoud Y."/>
            <person name="Shay R."/>
            <person name="Jin S."/>
            <person name="Zhang X."/>
            <person name="Lucey K."/>
            <person name="Ballor N.R."/>
            <person name="Ottesen E."/>
            <person name="Rosenthal R."/>
            <person name="Allen A."/>
            <person name="Leadbetter J.R."/>
            <person name="Paulsen I.T."/>
        </authorList>
    </citation>
    <scope>NUCLEOTIDE SEQUENCE [LARGE SCALE GENOMIC DNA]</scope>
    <source>
        <strain evidence="2">ATCC BAA-887 / DSM 12427 / ZAS-2</strain>
    </source>
</reference>
<protein>
    <submittedName>
        <fullName evidence="1">Putative sugar transferase</fullName>
    </submittedName>
</protein>
<dbReference type="GO" id="GO:0016740">
    <property type="term" value="F:transferase activity"/>
    <property type="evidence" value="ECO:0007669"/>
    <property type="project" value="UniProtKB-KW"/>
</dbReference>
<dbReference type="KEGG" id="tpi:TREPR_3738"/>
<dbReference type="OrthoDB" id="5361322at2"/>
<organism evidence="1 2">
    <name type="scientific">Treponema primitia (strain ATCC BAA-887 / DSM 12427 / ZAS-2)</name>
    <dbReference type="NCBI Taxonomy" id="545694"/>
    <lineage>
        <taxon>Bacteria</taxon>
        <taxon>Pseudomonadati</taxon>
        <taxon>Spirochaetota</taxon>
        <taxon>Spirochaetia</taxon>
        <taxon>Spirochaetales</taxon>
        <taxon>Treponemataceae</taxon>
        <taxon>Treponema</taxon>
    </lineage>
</organism>
<reference evidence="1 2" key="2">
    <citation type="journal article" date="2011" name="ISME J.">
        <title>RNA-seq reveals cooperative metabolic interactions between two termite-gut spirochete species in co-culture.</title>
        <authorList>
            <person name="Rosenthal A.Z."/>
            <person name="Matson E.G."/>
            <person name="Eldar A."/>
            <person name="Leadbetter J.R."/>
        </authorList>
    </citation>
    <scope>NUCLEOTIDE SEQUENCE [LARGE SCALE GENOMIC DNA]</scope>
    <source>
        <strain evidence="2">ATCC BAA-887 / DSM 12427 / ZAS-2</strain>
    </source>
</reference>
<evidence type="ECO:0000313" key="2">
    <source>
        <dbReference type="Proteomes" id="UP000009223"/>
    </source>
</evidence>
<sequence>MKKIAIQLFGHLRTYRSTYKNFIKNVVEANRNNGYDVDVFIHTWTESDHSNITWYNQNGQKSNKPVTDDIIKEIYKYYSPKKFLIENQIEVTDHIITSKFGFNHSYKHLFNFTYTVYKSSELRHDYKNEFGEIYDYVIVTRPDIMFYKPFILDDILGFYQTRNIDIPGNGIFYIGGEYNKIVDRRFIGGNDLLYFGTEYSIDKATNLHTTLNRNELIRNFYSGDYLWYNHWINGAMLEPIGIKNTYWRLIGKRQRIKLHVLIFRIFKKMIKCLLPYGIVHYLIKR</sequence>
<dbReference type="HOGENOM" id="CLU_976417_0_0_12"/>
<keyword evidence="1" id="KW-0808">Transferase</keyword>
<dbReference type="Proteomes" id="UP000009223">
    <property type="component" value="Chromosome"/>
</dbReference>
<dbReference type="AlphaFoldDB" id="F5YQA3"/>
<gene>
    <name evidence="1" type="ordered locus">TREPR_3738</name>
</gene>
<proteinExistence type="predicted"/>
<evidence type="ECO:0000313" key="1">
    <source>
        <dbReference type="EMBL" id="AEF85098.1"/>
    </source>
</evidence>
<dbReference type="RefSeq" id="WP_015706591.1">
    <property type="nucleotide sequence ID" value="NC_015578.1"/>
</dbReference>